<dbReference type="PANTHER" id="PTHR46082">
    <property type="entry name" value="ATP/GTP-BINDING PROTEIN-RELATED"/>
    <property type="match status" value="1"/>
</dbReference>
<keyword evidence="2" id="KW-1185">Reference proteome</keyword>
<protein>
    <submittedName>
        <fullName evidence="1">Kinesin light chain</fullName>
    </submittedName>
</protein>
<evidence type="ECO:0000313" key="2">
    <source>
        <dbReference type="Proteomes" id="UP000280685"/>
    </source>
</evidence>
<dbReference type="EMBL" id="LR026966">
    <property type="protein sequence ID" value="VBB78279.1"/>
    <property type="molecule type" value="Genomic_DNA"/>
</dbReference>
<dbReference type="PANTHER" id="PTHR46082:SF6">
    <property type="entry name" value="AAA+ ATPASE DOMAIN-CONTAINING PROTEIN-RELATED"/>
    <property type="match status" value="1"/>
</dbReference>
<dbReference type="InterPro" id="IPR053137">
    <property type="entry name" value="NLR-like"/>
</dbReference>
<gene>
    <name evidence="1" type="ORF">PODCO_309910</name>
</gene>
<dbReference type="Pfam" id="PF13424">
    <property type="entry name" value="TPR_12"/>
    <property type="match status" value="2"/>
</dbReference>
<dbReference type="Gene3D" id="3.40.50.300">
    <property type="entry name" value="P-loop containing nucleotide triphosphate hydrolases"/>
    <property type="match status" value="1"/>
</dbReference>
<dbReference type="Proteomes" id="UP000280685">
    <property type="component" value="Chromosome 3"/>
</dbReference>
<proteinExistence type="predicted"/>
<dbReference type="InterPro" id="IPR027417">
    <property type="entry name" value="P-loop_NTPase"/>
</dbReference>
<dbReference type="InterPro" id="IPR019734">
    <property type="entry name" value="TPR_rpt"/>
</dbReference>
<dbReference type="SUPFAM" id="SSF52540">
    <property type="entry name" value="P-loop containing nucleoside triphosphate hydrolases"/>
    <property type="match status" value="1"/>
</dbReference>
<organism evidence="1 2">
    <name type="scientific">Podospora comata</name>
    <dbReference type="NCBI Taxonomy" id="48703"/>
    <lineage>
        <taxon>Eukaryota</taxon>
        <taxon>Fungi</taxon>
        <taxon>Dikarya</taxon>
        <taxon>Ascomycota</taxon>
        <taxon>Pezizomycotina</taxon>
        <taxon>Sordariomycetes</taxon>
        <taxon>Sordariomycetidae</taxon>
        <taxon>Sordariales</taxon>
        <taxon>Podosporaceae</taxon>
        <taxon>Podospora</taxon>
    </lineage>
</organism>
<evidence type="ECO:0000313" key="1">
    <source>
        <dbReference type="EMBL" id="VBB78279.1"/>
    </source>
</evidence>
<reference evidence="1" key="1">
    <citation type="submission" date="2018-02" db="EMBL/GenBank/DDBJ databases">
        <authorList>
            <person name="Silar P."/>
        </authorList>
    </citation>
    <scope>NUCLEOTIDE SEQUENCE [LARGE SCALE GENOMIC DNA]</scope>
    <source>
        <strain evidence="1">T</strain>
    </source>
</reference>
<name>A0ABY6S7J9_PODCO</name>
<sequence length="767" mass="87237">MARAGQDVEQCFGNAEASHGGLLFQGHVNGSLNIYHETRAKQHAAQRIFPFPRNEDVVDRYIFAALDRLLPPSPDYQSAALWGLGGSGFALEYAYRRSCDPACSVFWVHADNETTFTQDYKVIAKRLGLADGLDGPELLMAVREQIEASPCWLLILDNADNLAVFGVGRTQSGRDQGQDTEEKQNLYDFVPRGPAGTVLWTSRDKRISGSLVGGRRAINVASMTEGEAKILLETVMCREIDEEESHNAMALLAELDLLPLAVSQAAAYMGRTATPIGEYLSKLKRRIKRWQLLSETEFDRHRKADVSNSVMQTWGISIEHIRQENQMAYNILHSLAFVDNQNIPLELVAKAAEMTARPTRYEKTANTKSVCIKDQDDDDKVLEAVVLLQHFSFLRPRTSGERYRAYEMHKLVQEATQYSLSQEDRRTDQWHFSEVALRAATSLFPETRRELWGECERYLRHAQLAARWAGLCRGGVEAATLLTRVSDYLYDRGRWREREPVDLRAYKYRRELLGDKHPDTIWSMVGLAATYLAQGRYEEAEKIEVEVLALRRDVLGDKHPDTISGMGNLATTYHAQGRYEEAEKIEVEVLALRRDVLGDKHPDTISGMGNLATTYHAQGRYEEAEKIKVEVLALRRDVLGDKHPDTIWSMADLAATYHNQRRYEEAEKNYMEVLALRRDILGDKHPDTLQAMYDRAVTWNSRQRCPEALAMIQDCFQLQCKVLGQAHPSAQRSLRALNLWGPDKKKSSRIRRMFGRVAHHVRATTPQ</sequence>
<accession>A0ABY6S7J9</accession>
<dbReference type="Pfam" id="PF13374">
    <property type="entry name" value="TPR_10"/>
    <property type="match status" value="2"/>
</dbReference>
<dbReference type="SUPFAM" id="SSF48452">
    <property type="entry name" value="TPR-like"/>
    <property type="match status" value="2"/>
</dbReference>
<dbReference type="SMART" id="SM00028">
    <property type="entry name" value="TPR"/>
    <property type="match status" value="4"/>
</dbReference>
<dbReference type="Gene3D" id="1.25.40.10">
    <property type="entry name" value="Tetratricopeptide repeat domain"/>
    <property type="match status" value="2"/>
</dbReference>
<dbReference type="InterPro" id="IPR011990">
    <property type="entry name" value="TPR-like_helical_dom_sf"/>
</dbReference>